<gene>
    <name evidence="2" type="ORF">ABID26_004705</name>
</gene>
<keyword evidence="1" id="KW-1133">Transmembrane helix</keyword>
<comment type="caution">
    <text evidence="2">The sequence shown here is derived from an EMBL/GenBank/DDBJ whole genome shotgun (WGS) entry which is preliminary data.</text>
</comment>
<protein>
    <submittedName>
        <fullName evidence="2">Uncharacterized protein</fullName>
    </submittedName>
</protein>
<accession>A0ABV2HYB8</accession>
<name>A0ABV2HYB8_9HYPH</name>
<evidence type="ECO:0000313" key="2">
    <source>
        <dbReference type="EMBL" id="MET3595293.1"/>
    </source>
</evidence>
<keyword evidence="1" id="KW-0472">Membrane</keyword>
<organism evidence="2 3">
    <name type="scientific">Mesorhizobium shonense</name>
    <dbReference type="NCBI Taxonomy" id="1209948"/>
    <lineage>
        <taxon>Bacteria</taxon>
        <taxon>Pseudomonadati</taxon>
        <taxon>Pseudomonadota</taxon>
        <taxon>Alphaproteobacteria</taxon>
        <taxon>Hyphomicrobiales</taxon>
        <taxon>Phyllobacteriaceae</taxon>
        <taxon>Mesorhizobium</taxon>
    </lineage>
</organism>
<feature type="transmembrane region" description="Helical" evidence="1">
    <location>
        <begin position="12"/>
        <end position="28"/>
    </location>
</feature>
<dbReference type="Proteomes" id="UP001549036">
    <property type="component" value="Unassembled WGS sequence"/>
</dbReference>
<reference evidence="2 3" key="1">
    <citation type="submission" date="2024-06" db="EMBL/GenBank/DDBJ databases">
        <title>Genomic Encyclopedia of Type Strains, Phase IV (KMG-IV): sequencing the most valuable type-strain genomes for metagenomic binning, comparative biology and taxonomic classification.</title>
        <authorList>
            <person name="Goeker M."/>
        </authorList>
    </citation>
    <scope>NUCLEOTIDE SEQUENCE [LARGE SCALE GENOMIC DNA]</scope>
    <source>
        <strain evidence="2 3">DSM 29846</strain>
    </source>
</reference>
<evidence type="ECO:0000256" key="1">
    <source>
        <dbReference type="SAM" id="Phobius"/>
    </source>
</evidence>
<keyword evidence="1" id="KW-0812">Transmembrane</keyword>
<sequence>MTNAVHVEGVEAYLAVIGGLAIFFMELIEKTSSPVDLASVVRALP</sequence>
<keyword evidence="3" id="KW-1185">Reference proteome</keyword>
<proteinExistence type="predicted"/>
<evidence type="ECO:0000313" key="3">
    <source>
        <dbReference type="Proteomes" id="UP001549036"/>
    </source>
</evidence>
<dbReference type="RefSeq" id="WP_354416709.1">
    <property type="nucleotide sequence ID" value="NZ_JBEPLM010000009.1"/>
</dbReference>
<dbReference type="EMBL" id="JBEPLM010000009">
    <property type="protein sequence ID" value="MET3595293.1"/>
    <property type="molecule type" value="Genomic_DNA"/>
</dbReference>